<dbReference type="PROSITE" id="PS00194">
    <property type="entry name" value="THIOREDOXIN_1"/>
    <property type="match status" value="1"/>
</dbReference>
<organism evidence="9 10">
    <name type="scientific">Cohaesibacter gelatinilyticus</name>
    <dbReference type="NCBI Taxonomy" id="372072"/>
    <lineage>
        <taxon>Bacteria</taxon>
        <taxon>Pseudomonadati</taxon>
        <taxon>Pseudomonadota</taxon>
        <taxon>Alphaproteobacteria</taxon>
        <taxon>Hyphomicrobiales</taxon>
        <taxon>Cohaesibacteraceae</taxon>
    </lineage>
</organism>
<dbReference type="GO" id="GO:0006950">
    <property type="term" value="P:response to stress"/>
    <property type="evidence" value="ECO:0007669"/>
    <property type="project" value="UniProtKB-ARBA"/>
</dbReference>
<dbReference type="Gene3D" id="3.40.30.10">
    <property type="entry name" value="Glutaredoxin"/>
    <property type="match status" value="1"/>
</dbReference>
<dbReference type="GO" id="GO:0005829">
    <property type="term" value="C:cytosol"/>
    <property type="evidence" value="ECO:0007669"/>
    <property type="project" value="TreeGrafter"/>
</dbReference>
<dbReference type="Gene3D" id="1.25.40.10">
    <property type="entry name" value="Tetratricopeptide repeat domain"/>
    <property type="match status" value="2"/>
</dbReference>
<feature type="region of interest" description="Disordered" evidence="7">
    <location>
        <begin position="1"/>
        <end position="44"/>
    </location>
</feature>
<dbReference type="SUPFAM" id="SSF48452">
    <property type="entry name" value="TPR-like"/>
    <property type="match status" value="1"/>
</dbReference>
<proteinExistence type="inferred from homology"/>
<accession>A0A285PF17</accession>
<evidence type="ECO:0000256" key="6">
    <source>
        <dbReference type="NCBIfam" id="TIGR01068"/>
    </source>
</evidence>
<dbReference type="InterPro" id="IPR036249">
    <property type="entry name" value="Thioredoxin-like_sf"/>
</dbReference>
<evidence type="ECO:0000256" key="3">
    <source>
        <dbReference type="ARBA" id="ARBA00022982"/>
    </source>
</evidence>
<dbReference type="AlphaFoldDB" id="A0A285PF17"/>
<evidence type="ECO:0000256" key="4">
    <source>
        <dbReference type="ARBA" id="ARBA00023157"/>
    </source>
</evidence>
<evidence type="ECO:0000256" key="1">
    <source>
        <dbReference type="ARBA" id="ARBA00008987"/>
    </source>
</evidence>
<evidence type="ECO:0000313" key="10">
    <source>
        <dbReference type="Proteomes" id="UP000219439"/>
    </source>
</evidence>
<dbReference type="NCBIfam" id="TIGR01068">
    <property type="entry name" value="thioredoxin"/>
    <property type="match status" value="1"/>
</dbReference>
<protein>
    <recommendedName>
        <fullName evidence="6">Thioredoxin</fullName>
    </recommendedName>
</protein>
<dbReference type="PANTHER" id="PTHR45663:SF11">
    <property type="entry name" value="GEO12009P1"/>
    <property type="match status" value="1"/>
</dbReference>
<dbReference type="Pfam" id="PF00085">
    <property type="entry name" value="Thioredoxin"/>
    <property type="match status" value="1"/>
</dbReference>
<dbReference type="InterPro" id="IPR013766">
    <property type="entry name" value="Thioredoxin_domain"/>
</dbReference>
<reference evidence="9 10" key="1">
    <citation type="submission" date="2017-09" db="EMBL/GenBank/DDBJ databases">
        <authorList>
            <person name="Ehlers B."/>
            <person name="Leendertz F.H."/>
        </authorList>
    </citation>
    <scope>NUCLEOTIDE SEQUENCE [LARGE SCALE GENOMIC DNA]</scope>
    <source>
        <strain evidence="9 10">DSM 18289</strain>
    </source>
</reference>
<keyword evidence="4" id="KW-1015">Disulfide bond</keyword>
<evidence type="ECO:0000259" key="8">
    <source>
        <dbReference type="PROSITE" id="PS51352"/>
    </source>
</evidence>
<name>A0A285PF17_9HYPH</name>
<keyword evidence="3" id="KW-0249">Electron transport</keyword>
<dbReference type="GO" id="GO:0015035">
    <property type="term" value="F:protein-disulfide reductase activity"/>
    <property type="evidence" value="ECO:0007669"/>
    <property type="project" value="UniProtKB-UniRule"/>
</dbReference>
<dbReference type="Pfam" id="PF14559">
    <property type="entry name" value="TPR_19"/>
    <property type="match status" value="1"/>
</dbReference>
<dbReference type="OrthoDB" id="9790390at2"/>
<feature type="compositionally biased region" description="Polar residues" evidence="7">
    <location>
        <begin position="14"/>
        <end position="29"/>
    </location>
</feature>
<feature type="compositionally biased region" description="Low complexity" evidence="7">
    <location>
        <begin position="30"/>
        <end position="43"/>
    </location>
</feature>
<comment type="similarity">
    <text evidence="1">Belongs to the thioredoxin family.</text>
</comment>
<dbReference type="FunFam" id="3.40.30.10:FF:000001">
    <property type="entry name" value="Thioredoxin"/>
    <property type="match status" value="1"/>
</dbReference>
<dbReference type="InterPro" id="IPR017937">
    <property type="entry name" value="Thioredoxin_CS"/>
</dbReference>
<feature type="domain" description="Thioredoxin" evidence="8">
    <location>
        <begin position="33"/>
        <end position="151"/>
    </location>
</feature>
<sequence>MSNSSYGFGGGMSANISTSQPTAQPQNGLGTAPAPAAKAPTGPLIKDTSTQEFVKDVIETSKETTVLVDFWAPWCGPCKQLMPLLEKAVNDANGRVKMVKLNIDDHPAIPGQMGIQSVPAVLAFKDGRPVDGFMGAQPESQIRAFIDKVGGEATPDPLEQAIEQATTLLEEENDAAQALQIFGAILQQSPDHVPAIVGLAKCFLALEEIERARDVFDTLPEEAMKEKDVVALKASLELAEQSADLGEIGELEAKLAENPDDNQAQFDLAIALNGKNKRNEAVDQLIAIIKRDRDWEEDGARKQLLQFFESWGVMDPASVYGRRQLSSILFS</sequence>
<evidence type="ECO:0000256" key="7">
    <source>
        <dbReference type="SAM" id="MobiDB-lite"/>
    </source>
</evidence>
<dbReference type="InterPro" id="IPR005746">
    <property type="entry name" value="Thioredoxin"/>
</dbReference>
<gene>
    <name evidence="9" type="ORF">SAMN06265368_2911</name>
</gene>
<dbReference type="PRINTS" id="PR00421">
    <property type="entry name" value="THIOREDOXIN"/>
</dbReference>
<dbReference type="PROSITE" id="PS51352">
    <property type="entry name" value="THIOREDOXIN_2"/>
    <property type="match status" value="1"/>
</dbReference>
<dbReference type="CDD" id="cd02947">
    <property type="entry name" value="TRX_family"/>
    <property type="match status" value="1"/>
</dbReference>
<evidence type="ECO:0000256" key="5">
    <source>
        <dbReference type="ARBA" id="ARBA00023284"/>
    </source>
</evidence>
<dbReference type="Pfam" id="PF14561">
    <property type="entry name" value="TPR_20"/>
    <property type="match status" value="1"/>
</dbReference>
<keyword evidence="5" id="KW-0676">Redox-active center</keyword>
<dbReference type="EMBL" id="OBEL01000003">
    <property type="protein sequence ID" value="SNZ19817.1"/>
    <property type="molecule type" value="Genomic_DNA"/>
</dbReference>
<dbReference type="GO" id="GO:0045454">
    <property type="term" value="P:cell redox homeostasis"/>
    <property type="evidence" value="ECO:0007669"/>
    <property type="project" value="TreeGrafter"/>
</dbReference>
<dbReference type="InterPro" id="IPR011990">
    <property type="entry name" value="TPR-like_helical_dom_sf"/>
</dbReference>
<dbReference type="RefSeq" id="WP_097154196.1">
    <property type="nucleotide sequence ID" value="NZ_OBEL01000003.1"/>
</dbReference>
<dbReference type="PANTHER" id="PTHR45663">
    <property type="entry name" value="GEO12009P1"/>
    <property type="match status" value="1"/>
</dbReference>
<keyword evidence="10" id="KW-1185">Reference proteome</keyword>
<dbReference type="Proteomes" id="UP000219439">
    <property type="component" value="Unassembled WGS sequence"/>
</dbReference>
<evidence type="ECO:0000313" key="9">
    <source>
        <dbReference type="EMBL" id="SNZ19817.1"/>
    </source>
</evidence>
<dbReference type="SUPFAM" id="SSF52833">
    <property type="entry name" value="Thioredoxin-like"/>
    <property type="match status" value="1"/>
</dbReference>
<evidence type="ECO:0000256" key="2">
    <source>
        <dbReference type="ARBA" id="ARBA00022448"/>
    </source>
</evidence>
<keyword evidence="2" id="KW-0813">Transport</keyword>